<keyword evidence="5" id="KW-0969">Cilium</keyword>
<dbReference type="AlphaFoldDB" id="A0A7S4D043"/>
<feature type="domain" description="Guanylate cyclase" evidence="8">
    <location>
        <begin position="616"/>
        <end position="745"/>
    </location>
</feature>
<dbReference type="Gene3D" id="3.30.70.1230">
    <property type="entry name" value="Nucleotide cyclase"/>
    <property type="match status" value="2"/>
</dbReference>
<dbReference type="PROSITE" id="PS50925">
    <property type="entry name" value="BLUF"/>
    <property type="match status" value="2"/>
</dbReference>
<keyword evidence="4" id="KW-0282">Flagellum</keyword>
<evidence type="ECO:0000256" key="2">
    <source>
        <dbReference type="ARBA" id="ARBA00011103"/>
    </source>
</evidence>
<dbReference type="InterPro" id="IPR007024">
    <property type="entry name" value="BLUF_domain"/>
</dbReference>
<keyword evidence="6" id="KW-0966">Cell projection</keyword>
<feature type="domain" description="BLUF" evidence="9">
    <location>
        <begin position="468"/>
        <end position="560"/>
    </location>
</feature>
<name>A0A7S4D043_9EUGL</name>
<dbReference type="Gene3D" id="3.80.10.10">
    <property type="entry name" value="Ribonuclease Inhibitor"/>
    <property type="match status" value="1"/>
</dbReference>
<dbReference type="InterPro" id="IPR001611">
    <property type="entry name" value="Leu-rich_rpt"/>
</dbReference>
<dbReference type="SUPFAM" id="SSF52047">
    <property type="entry name" value="RNI-like"/>
    <property type="match status" value="1"/>
</dbReference>
<evidence type="ECO:0000256" key="6">
    <source>
        <dbReference type="ARBA" id="ARBA00023273"/>
    </source>
</evidence>
<dbReference type="SUPFAM" id="SSF55073">
    <property type="entry name" value="Nucleotide cyclase"/>
    <property type="match status" value="2"/>
</dbReference>
<dbReference type="InterPro" id="IPR032675">
    <property type="entry name" value="LRR_dom_sf"/>
</dbReference>
<feature type="region of interest" description="Disordered" evidence="7">
    <location>
        <begin position="824"/>
        <end position="857"/>
    </location>
</feature>
<organism evidence="10">
    <name type="scientific">Eutreptiella gymnastica</name>
    <dbReference type="NCBI Taxonomy" id="73025"/>
    <lineage>
        <taxon>Eukaryota</taxon>
        <taxon>Discoba</taxon>
        <taxon>Euglenozoa</taxon>
        <taxon>Euglenida</taxon>
        <taxon>Spirocuta</taxon>
        <taxon>Euglenophyceae</taxon>
        <taxon>Eutreptiales</taxon>
        <taxon>Eutreptiaceae</taxon>
        <taxon>Eutreptiella</taxon>
    </lineage>
</organism>
<keyword evidence="3" id="KW-0677">Repeat</keyword>
<accession>A0A7S4D043</accession>
<dbReference type="FunFam" id="3.30.70.1230:FF:000065">
    <property type="entry name" value="Photoactivated adenylate cyclase subunit alpha-like protein ST"/>
    <property type="match status" value="1"/>
</dbReference>
<dbReference type="Pfam" id="PF04940">
    <property type="entry name" value="BLUF"/>
    <property type="match status" value="2"/>
</dbReference>
<dbReference type="GO" id="GO:0009882">
    <property type="term" value="F:blue light photoreceptor activity"/>
    <property type="evidence" value="ECO:0007669"/>
    <property type="project" value="InterPro"/>
</dbReference>
<dbReference type="SMART" id="SM01034">
    <property type="entry name" value="BLUF"/>
    <property type="match status" value="2"/>
</dbReference>
<dbReference type="PANTHER" id="PTHR43081:SF1">
    <property type="entry name" value="ADENYLATE CYCLASE, TERMINAL-DIFFERENTIATION SPECIFIC"/>
    <property type="match status" value="1"/>
</dbReference>
<evidence type="ECO:0000256" key="1">
    <source>
        <dbReference type="ARBA" id="ARBA00004230"/>
    </source>
</evidence>
<feature type="domain" description="Guanylate cyclase" evidence="8">
    <location>
        <begin position="204"/>
        <end position="332"/>
    </location>
</feature>
<comment type="subcellular location">
    <subcellularLocation>
        <location evidence="1">Cell projection</location>
        <location evidence="1">Cilium</location>
        <location evidence="1">Flagellum</location>
    </subcellularLocation>
</comment>
<dbReference type="PROSITE" id="PS50125">
    <property type="entry name" value="GUANYLATE_CYCLASE_2"/>
    <property type="match status" value="2"/>
</dbReference>
<dbReference type="PROSITE" id="PS51450">
    <property type="entry name" value="LRR"/>
    <property type="match status" value="1"/>
</dbReference>
<dbReference type="GO" id="GO:0031514">
    <property type="term" value="C:motile cilium"/>
    <property type="evidence" value="ECO:0007669"/>
    <property type="project" value="UniProtKB-SubCell"/>
</dbReference>
<evidence type="ECO:0000259" key="9">
    <source>
        <dbReference type="PROSITE" id="PS50925"/>
    </source>
</evidence>
<protein>
    <recommendedName>
        <fullName evidence="11">Adenylate cyclase</fullName>
    </recommendedName>
</protein>
<evidence type="ECO:0000259" key="8">
    <source>
        <dbReference type="PROSITE" id="PS50125"/>
    </source>
</evidence>
<dbReference type="PANTHER" id="PTHR43081">
    <property type="entry name" value="ADENYLATE CYCLASE, TERMINAL-DIFFERENTIATION SPECIFIC-RELATED"/>
    <property type="match status" value="1"/>
</dbReference>
<dbReference type="EMBL" id="HBJA01065279">
    <property type="protein sequence ID" value="CAE0811887.1"/>
    <property type="molecule type" value="Transcribed_RNA"/>
</dbReference>
<dbReference type="CDD" id="cd07302">
    <property type="entry name" value="CHD"/>
    <property type="match status" value="2"/>
</dbReference>
<dbReference type="InterPro" id="IPR050697">
    <property type="entry name" value="Adenylyl/Guanylyl_Cyclase_3/4"/>
</dbReference>
<dbReference type="InterPro" id="IPR001054">
    <property type="entry name" value="A/G_cyclase"/>
</dbReference>
<evidence type="ECO:0008006" key="11">
    <source>
        <dbReference type="Google" id="ProtNLM"/>
    </source>
</evidence>
<dbReference type="Pfam" id="PF00211">
    <property type="entry name" value="Guanylate_cyc"/>
    <property type="match status" value="2"/>
</dbReference>
<dbReference type="SUPFAM" id="SSF54975">
    <property type="entry name" value="Acylphosphatase/BLUF domain-like"/>
    <property type="match status" value="2"/>
</dbReference>
<evidence type="ECO:0000256" key="3">
    <source>
        <dbReference type="ARBA" id="ARBA00022737"/>
    </source>
</evidence>
<feature type="domain" description="BLUF" evidence="9">
    <location>
        <begin position="55"/>
        <end position="148"/>
    </location>
</feature>
<dbReference type="Gene3D" id="3.30.70.100">
    <property type="match status" value="2"/>
</dbReference>
<proteinExistence type="predicted"/>
<gene>
    <name evidence="10" type="ORF">EGYM00163_LOCUS23037</name>
</gene>
<dbReference type="InterPro" id="IPR036046">
    <property type="entry name" value="Acylphosphatase-like_dom_sf"/>
</dbReference>
<dbReference type="FunFam" id="3.30.70.100:FF:000061">
    <property type="entry name" value="Photoactivated adenylate cyclase subunit beta-like protein 1224-5/1F"/>
    <property type="match status" value="1"/>
</dbReference>
<sequence>MYVLVWKDGQQIQSFPDLEAANQFKTSSNIDNASIFSISVSPTMLAGGAAGESGLRRLMYLSKATDPDDCTPEFLAELAHVSTLRNREIGVSGFLLYSSPFFFQVIEGTDEDLDFLFAKIGQDPRHEACIVLANGPCSGRMYGDWHMKDSHIDNITKHPAIKTILFQIARSFSSMWAYLPKNAGNMLLLGKEPNKQPPEPMSVVVTFIYLVEFSSILANGALTEQVADVLATFVDSCVKNIEGTGGQVAKFITGICMAYWPINRAEDALLGIQAISDELAELRAHQPPGSALSLVYSRAGVHYGRALLCNAGAQKSDFTLLGDCINTASRVASLSVQLKVPLLFSFEVRCLLGDDMREELESLGMHKVKGRDKPVAVYQFAGAQELDSAMVKQKIDQFNPGRYRAMFPVRDYESLPLESRPPIFDDTPKDLAPMAGGVGDRRDSLADRLTMIAKLAFPSTMSGGNSTLVSLTYVSFASRPMSRLDLAAIQRVGMRRNAQLDITGSLLYVSGLFVHTLEGPRDAVISVYMKIRADSRHRDAVMVYMAPQDERVYSTAFELTTATEEMLSAFPPLQDVLSQLAKSFISLETYVPSSVVRYLTAGNNPRNLQAVSTGVVMLATDICSFTPLSEKCSLTEVWVICNTFIDACTSAIVNERGEVIKLIGDCVTAYFPPENADGAVAACKEIVSFCTGLRQAFQDVLDCRSVVACGVGLDFGEVVLAQCGSMGMTEYVVAGEVSARVMEVEALTREVGRTIVITEPVADRLSPKLRDTGIIPCAEGVDGVPCYGILGEEWELDIVTVKKNIYGFHDRRDAIAQAAAKAAEEAATPQKKNSARGGGRTSSVSSYAPDPNEVLDPRMAESTYTNGCQQRGEAPTMAIVNKLRTGANDDRMDLARALQGPHELVALCAALKHLTHLRLLNMSDNFVDDNTITEVVEACLPMKSLQTLDLSNNPGLTKILALKRLVKHNSGIKEIVLAGTRIAPPEQRKLQSSINVNRLCASAPGEGGKAGHKYDSMSASQH</sequence>
<comment type="subunit">
    <text evidence="2">Heterotetramer of two alpha and two beta subunits.</text>
</comment>
<dbReference type="InterPro" id="IPR029787">
    <property type="entry name" value="Nucleotide_cyclase"/>
</dbReference>
<evidence type="ECO:0000256" key="5">
    <source>
        <dbReference type="ARBA" id="ARBA00023069"/>
    </source>
</evidence>
<evidence type="ECO:0000313" key="10">
    <source>
        <dbReference type="EMBL" id="CAE0811887.1"/>
    </source>
</evidence>
<reference evidence="10" key="1">
    <citation type="submission" date="2021-01" db="EMBL/GenBank/DDBJ databases">
        <authorList>
            <person name="Corre E."/>
            <person name="Pelletier E."/>
            <person name="Niang G."/>
            <person name="Scheremetjew M."/>
            <person name="Finn R."/>
            <person name="Kale V."/>
            <person name="Holt S."/>
            <person name="Cochrane G."/>
            <person name="Meng A."/>
            <person name="Brown T."/>
            <person name="Cohen L."/>
        </authorList>
    </citation>
    <scope>NUCLEOTIDE SEQUENCE</scope>
    <source>
        <strain evidence="10">CCMP1594</strain>
    </source>
</reference>
<evidence type="ECO:0000256" key="4">
    <source>
        <dbReference type="ARBA" id="ARBA00022846"/>
    </source>
</evidence>
<dbReference type="GO" id="GO:0009190">
    <property type="term" value="P:cyclic nucleotide biosynthetic process"/>
    <property type="evidence" value="ECO:0007669"/>
    <property type="project" value="InterPro"/>
</dbReference>
<evidence type="ECO:0000256" key="7">
    <source>
        <dbReference type="SAM" id="MobiDB-lite"/>
    </source>
</evidence>
<dbReference type="GO" id="GO:0071949">
    <property type="term" value="F:FAD binding"/>
    <property type="evidence" value="ECO:0007669"/>
    <property type="project" value="InterPro"/>
</dbReference>